<dbReference type="EMBL" id="KB096023">
    <property type="protein sequence ID" value="ESO09117.1"/>
    <property type="molecule type" value="Genomic_DNA"/>
</dbReference>
<evidence type="ECO:0000313" key="2">
    <source>
        <dbReference type="EnsemblMetazoa" id="HelroP169058"/>
    </source>
</evidence>
<dbReference type="CTD" id="20202622"/>
<name>T1F1C2_HELRO</name>
<accession>T1F1C2</accession>
<dbReference type="KEGG" id="hro:HELRODRAFT_169058"/>
<evidence type="ECO:0000313" key="1">
    <source>
        <dbReference type="EMBL" id="ESO09117.1"/>
    </source>
</evidence>
<reference evidence="3" key="1">
    <citation type="submission" date="2012-12" db="EMBL/GenBank/DDBJ databases">
        <authorList>
            <person name="Hellsten U."/>
            <person name="Grimwood J."/>
            <person name="Chapman J.A."/>
            <person name="Shapiro H."/>
            <person name="Aerts A."/>
            <person name="Otillar R.P."/>
            <person name="Terry A.Y."/>
            <person name="Boore J.L."/>
            <person name="Simakov O."/>
            <person name="Marletaz F."/>
            <person name="Cho S.-J."/>
            <person name="Edsinger-Gonzales E."/>
            <person name="Havlak P."/>
            <person name="Kuo D.-H."/>
            <person name="Larsson T."/>
            <person name="Lv J."/>
            <person name="Arendt D."/>
            <person name="Savage R."/>
            <person name="Osoegawa K."/>
            <person name="de Jong P."/>
            <person name="Lindberg D.R."/>
            <person name="Seaver E.C."/>
            <person name="Weisblat D.A."/>
            <person name="Putnam N.H."/>
            <person name="Grigoriev I.V."/>
            <person name="Rokhsar D.S."/>
        </authorList>
    </citation>
    <scope>NUCLEOTIDE SEQUENCE</scope>
</reference>
<dbReference type="HOGENOM" id="CLU_1724284_0_0_1"/>
<dbReference type="RefSeq" id="XP_009013139.1">
    <property type="nucleotide sequence ID" value="XM_009014891.1"/>
</dbReference>
<dbReference type="GeneID" id="20202622"/>
<proteinExistence type="predicted"/>
<protein>
    <submittedName>
        <fullName evidence="1 2">Uncharacterized protein</fullName>
    </submittedName>
</protein>
<keyword evidence="3" id="KW-1185">Reference proteome</keyword>
<dbReference type="AlphaFoldDB" id="T1F1C2"/>
<gene>
    <name evidence="2" type="primary">20202622</name>
    <name evidence="1" type="ORF">HELRODRAFT_169058</name>
</gene>
<dbReference type="Proteomes" id="UP000015101">
    <property type="component" value="Unassembled WGS sequence"/>
</dbReference>
<evidence type="ECO:0000313" key="3">
    <source>
        <dbReference type="Proteomes" id="UP000015101"/>
    </source>
</evidence>
<dbReference type="EnsemblMetazoa" id="HelroT169058">
    <property type="protein sequence ID" value="HelroP169058"/>
    <property type="gene ID" value="HelroG169058"/>
</dbReference>
<dbReference type="EMBL" id="AMQM01003171">
    <property type="status" value="NOT_ANNOTATED_CDS"/>
    <property type="molecule type" value="Genomic_DNA"/>
</dbReference>
<reference evidence="1 3" key="2">
    <citation type="journal article" date="2013" name="Nature">
        <title>Insights into bilaterian evolution from three spiralian genomes.</title>
        <authorList>
            <person name="Simakov O."/>
            <person name="Marletaz F."/>
            <person name="Cho S.J."/>
            <person name="Edsinger-Gonzales E."/>
            <person name="Havlak P."/>
            <person name="Hellsten U."/>
            <person name="Kuo D.H."/>
            <person name="Larsson T."/>
            <person name="Lv J."/>
            <person name="Arendt D."/>
            <person name="Savage R."/>
            <person name="Osoegawa K."/>
            <person name="de Jong P."/>
            <person name="Grimwood J."/>
            <person name="Chapman J.A."/>
            <person name="Shapiro H."/>
            <person name="Aerts A."/>
            <person name="Otillar R.P."/>
            <person name="Terry A.Y."/>
            <person name="Boore J.L."/>
            <person name="Grigoriev I.V."/>
            <person name="Lindberg D.R."/>
            <person name="Seaver E.C."/>
            <person name="Weisblat D.A."/>
            <person name="Putnam N.H."/>
            <person name="Rokhsar D.S."/>
        </authorList>
    </citation>
    <scope>NUCLEOTIDE SEQUENCE</scope>
</reference>
<reference evidence="2" key="3">
    <citation type="submission" date="2015-06" db="UniProtKB">
        <authorList>
            <consortium name="EnsemblMetazoa"/>
        </authorList>
    </citation>
    <scope>IDENTIFICATION</scope>
</reference>
<dbReference type="InParanoid" id="T1F1C2"/>
<sequence length="152" mass="17127">MDDIVSTLQQLNEKNVLGKIPVYTTSTFNFPLPTAPPSLSSSDLLSENEHMLVTKLFDKVRETLHEQQADSNLNCSLQRNLPQIATEHSKKIRNKILKTKISQRLKTIGKSAVKDVDFVAKKQLIRNKIFHISNAADNPSAGEIQNLDRKHP</sequence>
<organism evidence="2 3">
    <name type="scientific">Helobdella robusta</name>
    <name type="common">Californian leech</name>
    <dbReference type="NCBI Taxonomy" id="6412"/>
    <lineage>
        <taxon>Eukaryota</taxon>
        <taxon>Metazoa</taxon>
        <taxon>Spiralia</taxon>
        <taxon>Lophotrochozoa</taxon>
        <taxon>Annelida</taxon>
        <taxon>Clitellata</taxon>
        <taxon>Hirudinea</taxon>
        <taxon>Rhynchobdellida</taxon>
        <taxon>Glossiphoniidae</taxon>
        <taxon>Helobdella</taxon>
    </lineage>
</organism>